<reference evidence="2" key="2">
    <citation type="journal article" date="2021" name="PeerJ">
        <title>Extensive microbial diversity within the chicken gut microbiome revealed by metagenomics and culture.</title>
        <authorList>
            <person name="Gilroy R."/>
            <person name="Ravi A."/>
            <person name="Getino M."/>
            <person name="Pursley I."/>
            <person name="Horton D.L."/>
            <person name="Alikhan N.F."/>
            <person name="Baker D."/>
            <person name="Gharbi K."/>
            <person name="Hall N."/>
            <person name="Watson M."/>
            <person name="Adriaenssens E.M."/>
            <person name="Foster-Nyarko E."/>
            <person name="Jarju S."/>
            <person name="Secka A."/>
            <person name="Antonio M."/>
            <person name="Oren A."/>
            <person name="Chaudhuri R.R."/>
            <person name="La Ragione R."/>
            <person name="Hildebrand F."/>
            <person name="Pallen M.J."/>
        </authorList>
    </citation>
    <scope>NUCLEOTIDE SEQUENCE</scope>
    <source>
        <strain evidence="2">ChiGjej2B2-16831</strain>
    </source>
</reference>
<dbReference type="Pfam" id="PF19499">
    <property type="entry name" value="DUF6034"/>
    <property type="match status" value="1"/>
</dbReference>
<evidence type="ECO:0000313" key="3">
    <source>
        <dbReference type="Proteomes" id="UP000824128"/>
    </source>
</evidence>
<protein>
    <recommendedName>
        <fullName evidence="4">Lipoprotein</fullName>
    </recommendedName>
</protein>
<feature type="chain" id="PRO_5038971902" description="Lipoprotein" evidence="1">
    <location>
        <begin position="26"/>
        <end position="537"/>
    </location>
</feature>
<dbReference type="InterPro" id="IPR046098">
    <property type="entry name" value="DUF6034"/>
</dbReference>
<gene>
    <name evidence="2" type="ORF">IAD24_01985</name>
</gene>
<accession>A0A9D1N2U9</accession>
<comment type="caution">
    <text evidence="2">The sequence shown here is derived from an EMBL/GenBank/DDBJ whole genome shotgun (WGS) entry which is preliminary data.</text>
</comment>
<dbReference type="PROSITE" id="PS51257">
    <property type="entry name" value="PROKAR_LIPOPROTEIN"/>
    <property type="match status" value="1"/>
</dbReference>
<name>A0A9D1N2U9_9FIRM</name>
<dbReference type="AlphaFoldDB" id="A0A9D1N2U9"/>
<feature type="signal peptide" evidence="1">
    <location>
        <begin position="1"/>
        <end position="25"/>
    </location>
</feature>
<reference evidence="2" key="1">
    <citation type="submission" date="2020-10" db="EMBL/GenBank/DDBJ databases">
        <authorList>
            <person name="Gilroy R."/>
        </authorList>
    </citation>
    <scope>NUCLEOTIDE SEQUENCE</scope>
    <source>
        <strain evidence="2">ChiGjej2B2-16831</strain>
    </source>
</reference>
<organism evidence="2 3">
    <name type="scientific">Candidatus Aphodomorpha intestinavium</name>
    <dbReference type="NCBI Taxonomy" id="2840672"/>
    <lineage>
        <taxon>Bacteria</taxon>
        <taxon>Bacillati</taxon>
        <taxon>Bacillota</taxon>
        <taxon>Clostridia</taxon>
        <taxon>Eubacteriales</taxon>
        <taxon>Candidatus Aphodomorpha</taxon>
    </lineage>
</organism>
<evidence type="ECO:0008006" key="4">
    <source>
        <dbReference type="Google" id="ProtNLM"/>
    </source>
</evidence>
<sequence>MKQTGWLNRALAACAAALALCGCQATPDAPIVVGKDNEAMIELALATPAPGAADTPEAGAPDAPEAGAAEDYAALCARYGCPERWQASFTEADGRLTVQADVAVDLPGTGDMPLARVHAERFEQALVSSLFAALCGETPMYFLPEERPRSAIEADIESMQRRLRELDADSFPDAEMAQAVRVYLEADIKRLSEELAAAPEQTELTRSDGTLQTARTDYGGDTDAASGSYTRLSVSSNPYAQSARTFTVNNDAQYENTDVDVFTDEQGNTQVVAPQSGSTLVYCREARLGEQFLYNSVVLSDAAEQALSGGQVETRLATAPAEARAAAEALLGAAGVTDMAVERVELRAVGEYEFVAAQSQDLANAPQAYAVRFVRTLAGVPVDTMTGASESGDNGMSFGRSWRYENLEILVDDGGVLALSWVAPLAVDEVLTASAALLPFSEIETIFGRMMAIQYESVARADYIESLRFDVDRVALRLWRIIDKNSFTDGLLVPVWNFYCTSTTVNTDGTVEEFAYKAPVLTINAVDGSVIDPNQGY</sequence>
<dbReference type="Proteomes" id="UP000824128">
    <property type="component" value="Unassembled WGS sequence"/>
</dbReference>
<evidence type="ECO:0000256" key="1">
    <source>
        <dbReference type="SAM" id="SignalP"/>
    </source>
</evidence>
<keyword evidence="1" id="KW-0732">Signal</keyword>
<evidence type="ECO:0000313" key="2">
    <source>
        <dbReference type="EMBL" id="HIU93906.1"/>
    </source>
</evidence>
<dbReference type="EMBL" id="DVNZ01000062">
    <property type="protein sequence ID" value="HIU93906.1"/>
    <property type="molecule type" value="Genomic_DNA"/>
</dbReference>
<proteinExistence type="predicted"/>